<reference evidence="4 5" key="1">
    <citation type="submission" date="2017-07" db="EMBL/GenBank/DDBJ databases">
        <title>Lactobacillus curvatus MRS6 whole genome.</title>
        <authorList>
            <person name="Jans C."/>
            <person name="Lagler S."/>
            <person name="Lacroix C."/>
            <person name="Meile L."/>
            <person name="Stevens M.J.A."/>
        </authorList>
    </citation>
    <scope>NUCLEOTIDE SEQUENCE [LARGE SCALE GENOMIC DNA]</scope>
    <source>
        <strain evidence="4 5">MRS6</strain>
    </source>
</reference>
<name>A0AAC9UU99_LATCU</name>
<gene>
    <name evidence="4" type="ORF">CG419_10105</name>
</gene>
<organism evidence="4 5">
    <name type="scientific">Latilactobacillus curvatus</name>
    <name type="common">Lactobacillus curvatus</name>
    <dbReference type="NCBI Taxonomy" id="28038"/>
    <lineage>
        <taxon>Bacteria</taxon>
        <taxon>Bacillati</taxon>
        <taxon>Bacillota</taxon>
        <taxon>Bacilli</taxon>
        <taxon>Lactobacillales</taxon>
        <taxon>Lactobacillaceae</taxon>
        <taxon>Latilactobacillus</taxon>
    </lineage>
</organism>
<evidence type="ECO:0000259" key="3">
    <source>
        <dbReference type="Pfam" id="PF13731"/>
    </source>
</evidence>
<evidence type="ECO:0000313" key="4">
    <source>
        <dbReference type="EMBL" id="ASN60950.1"/>
    </source>
</evidence>
<evidence type="ECO:0000256" key="1">
    <source>
        <dbReference type="SAM" id="MobiDB-lite"/>
    </source>
</evidence>
<feature type="region of interest" description="Disordered" evidence="1">
    <location>
        <begin position="30"/>
        <end position="57"/>
    </location>
</feature>
<dbReference type="EMBL" id="CP022474">
    <property type="protein sequence ID" value="ASN60950.1"/>
    <property type="molecule type" value="Genomic_DNA"/>
</dbReference>
<evidence type="ECO:0000256" key="2">
    <source>
        <dbReference type="SAM" id="SignalP"/>
    </source>
</evidence>
<proteinExistence type="predicted"/>
<dbReference type="AlphaFoldDB" id="A0AAC9UU99"/>
<keyword evidence="2" id="KW-0732">Signal</keyword>
<dbReference type="InterPro" id="IPR027994">
    <property type="entry name" value="WxL_dom"/>
</dbReference>
<evidence type="ECO:0000313" key="5">
    <source>
        <dbReference type="Proteomes" id="UP000199749"/>
    </source>
</evidence>
<feature type="signal peptide" evidence="2">
    <location>
        <begin position="1"/>
        <end position="27"/>
    </location>
</feature>
<accession>A0AAC9UU99</accession>
<dbReference type="RefSeq" id="WP_089557308.1">
    <property type="nucleotide sequence ID" value="NZ_CP022474.1"/>
</dbReference>
<dbReference type="Proteomes" id="UP000199749">
    <property type="component" value="Chromosome"/>
</dbReference>
<dbReference type="Pfam" id="PF13731">
    <property type="entry name" value="WxL"/>
    <property type="match status" value="1"/>
</dbReference>
<feature type="domain" description="WxL" evidence="3">
    <location>
        <begin position="61"/>
        <end position="303"/>
    </location>
</feature>
<feature type="chain" id="PRO_5042028179" evidence="2">
    <location>
        <begin position="28"/>
        <end position="305"/>
    </location>
</feature>
<sequence length="305" mass="31601">MKFTKLTSSVLAGATLLSILAPTATFAATSTAGSQGATDDNGGTPLPMTDKTVAGISFGDNSDNGNTGYLRLQMVPHTLDFGNHKLLNNSKRDFTADGKNTTLASNDLAASYDNTDANKTRILNTTDPALSKVENKAWATVVDKQITRTGTGYAATTTPKSGSWELSVKSDDALTAVDSAGNKTSETITGAKLSFDNTAYGRTQKVFELTKDANDASWATDSTAAGVTADDTDISAAGIVKSFGTVLKDNGTDVTVATAADGEGQGANVFGWAPQDIKLTMPQGAQVNNAIYKANLTWTLSSTAA</sequence>
<protein>
    <submittedName>
        <fullName evidence="4">Cell surface protein</fullName>
    </submittedName>
</protein>